<organism evidence="2 3">
    <name type="scientific">Cucumis melo var. makuwa</name>
    <name type="common">Oriental melon</name>
    <dbReference type="NCBI Taxonomy" id="1194695"/>
    <lineage>
        <taxon>Eukaryota</taxon>
        <taxon>Viridiplantae</taxon>
        <taxon>Streptophyta</taxon>
        <taxon>Embryophyta</taxon>
        <taxon>Tracheophyta</taxon>
        <taxon>Spermatophyta</taxon>
        <taxon>Magnoliopsida</taxon>
        <taxon>eudicotyledons</taxon>
        <taxon>Gunneridae</taxon>
        <taxon>Pentapetalae</taxon>
        <taxon>rosids</taxon>
        <taxon>fabids</taxon>
        <taxon>Cucurbitales</taxon>
        <taxon>Cucurbitaceae</taxon>
        <taxon>Benincaseae</taxon>
        <taxon>Cucumis</taxon>
    </lineage>
</organism>
<feature type="region of interest" description="Disordered" evidence="1">
    <location>
        <begin position="131"/>
        <end position="150"/>
    </location>
</feature>
<name>A0A5A7U6P5_CUCMM</name>
<accession>A0A5A7U6P5</accession>
<reference evidence="2 3" key="1">
    <citation type="submission" date="2019-08" db="EMBL/GenBank/DDBJ databases">
        <title>Draft genome sequences of two oriental melons (Cucumis melo L. var makuwa).</title>
        <authorList>
            <person name="Kwon S.-Y."/>
        </authorList>
    </citation>
    <scope>NUCLEOTIDE SEQUENCE [LARGE SCALE GENOMIC DNA]</scope>
    <source>
        <strain evidence="3">cv. SW 3</strain>
        <tissue evidence="2">Leaf</tissue>
    </source>
</reference>
<evidence type="ECO:0000313" key="3">
    <source>
        <dbReference type="Proteomes" id="UP000321393"/>
    </source>
</evidence>
<sequence>MPSSIAFTSSTLIFHIILNLLKPTPIKEQAKLPSVETKLLLRRQIKGARDDSKGFLDSPATNLHASSTTTDQLRLPKQNGIIHLQPARSKEFYSGSNTTRKWRIPDVEKHVGIKNVGNKGFPDALNNASGDASGKPPFPTHHEGVGNRGFSRRRVKRREKGFNERREFPFSRRILRDFPTPRHCVGKSPLNSFQFCIHRTEAERRGEKERRRRRTSPGRAFLLFRRRPSPTASPLFLVAVCHFR</sequence>
<dbReference type="Proteomes" id="UP000321393">
    <property type="component" value="Unassembled WGS sequence"/>
</dbReference>
<evidence type="ECO:0000313" key="2">
    <source>
        <dbReference type="EMBL" id="KAA0050974.1"/>
    </source>
</evidence>
<dbReference type="EMBL" id="SSTE01011666">
    <property type="protein sequence ID" value="KAA0050974.1"/>
    <property type="molecule type" value="Genomic_DNA"/>
</dbReference>
<dbReference type="AlphaFoldDB" id="A0A5A7U6P5"/>
<comment type="caution">
    <text evidence="2">The sequence shown here is derived from an EMBL/GenBank/DDBJ whole genome shotgun (WGS) entry which is preliminary data.</text>
</comment>
<gene>
    <name evidence="2" type="ORF">E6C27_scaffold761G001040</name>
</gene>
<evidence type="ECO:0000256" key="1">
    <source>
        <dbReference type="SAM" id="MobiDB-lite"/>
    </source>
</evidence>
<protein>
    <submittedName>
        <fullName evidence="2">Uncharacterized protein</fullName>
    </submittedName>
</protein>
<proteinExistence type="predicted"/>